<keyword evidence="1" id="KW-0378">Hydrolase</keyword>
<dbReference type="Gene3D" id="3.40.50.300">
    <property type="entry name" value="P-loop containing nucleotide triphosphate hydrolases"/>
    <property type="match status" value="1"/>
</dbReference>
<keyword evidence="2" id="KW-1185">Reference proteome</keyword>
<sequence>MFEHKFSANKMLVSVWCFYPLETMAPSKKNMNKKKAKFRSQAQKQWTQPLFKGEDGDTVIAVMGPTGVGKSTFVRYLVEGLEGMLPQAVTVKVGDDLESCTVNLQPIPIPRAVLPSFLKAADRQRFRGGEFKRLVVVDTPGFDDTYENDSEILKRIAEWLALSYSQDMKLGGVIYLHDISQARMLGTHRRNFEMFTALCGDDARRSVVLATTKWDQIMPEVGLKREAQLRSKFWKEMIGGGAHTHRFDSNPKSAWQIVHGLLDSETDRLLHIQKELVEMEKIIPSTEAGKQLRFTIEEVLKMMRDSQESDAADAQRKEVLEKLDDQIKQLKIPLLYRIKTFFSF</sequence>
<dbReference type="Proteomes" id="UP000724874">
    <property type="component" value="Unassembled WGS sequence"/>
</dbReference>
<organism evidence="1 2">
    <name type="scientific">Gymnopilus junonius</name>
    <name type="common">Spectacular rustgill mushroom</name>
    <name type="synonym">Gymnopilus spectabilis subsp. junonius</name>
    <dbReference type="NCBI Taxonomy" id="109634"/>
    <lineage>
        <taxon>Eukaryota</taxon>
        <taxon>Fungi</taxon>
        <taxon>Dikarya</taxon>
        <taxon>Basidiomycota</taxon>
        <taxon>Agaricomycotina</taxon>
        <taxon>Agaricomycetes</taxon>
        <taxon>Agaricomycetidae</taxon>
        <taxon>Agaricales</taxon>
        <taxon>Agaricineae</taxon>
        <taxon>Hymenogastraceae</taxon>
        <taxon>Gymnopilus</taxon>
    </lineage>
</organism>
<dbReference type="AlphaFoldDB" id="A0A9P5NFM6"/>
<comment type="caution">
    <text evidence="1">The sequence shown here is derived from an EMBL/GenBank/DDBJ whole genome shotgun (WGS) entry which is preliminary data.</text>
</comment>
<accession>A0A9P5NFM6</accession>
<name>A0A9P5NFM6_GYMJU</name>
<protein>
    <submittedName>
        <fullName evidence="1">P-loop containing nucleoside triphosphate hydrolase protein</fullName>
    </submittedName>
</protein>
<dbReference type="EMBL" id="JADNYJ010000113">
    <property type="protein sequence ID" value="KAF8883765.1"/>
    <property type="molecule type" value="Genomic_DNA"/>
</dbReference>
<dbReference type="CDD" id="cd00882">
    <property type="entry name" value="Ras_like_GTPase"/>
    <property type="match status" value="1"/>
</dbReference>
<dbReference type="GO" id="GO:0016787">
    <property type="term" value="F:hydrolase activity"/>
    <property type="evidence" value="ECO:0007669"/>
    <property type="project" value="UniProtKB-KW"/>
</dbReference>
<dbReference type="InterPro" id="IPR027417">
    <property type="entry name" value="P-loop_NTPase"/>
</dbReference>
<gene>
    <name evidence="1" type="ORF">CPB84DRAFT_1789765</name>
</gene>
<proteinExistence type="predicted"/>
<evidence type="ECO:0000313" key="2">
    <source>
        <dbReference type="Proteomes" id="UP000724874"/>
    </source>
</evidence>
<dbReference type="SUPFAM" id="SSF52540">
    <property type="entry name" value="P-loop containing nucleoside triphosphate hydrolases"/>
    <property type="match status" value="1"/>
</dbReference>
<evidence type="ECO:0000313" key="1">
    <source>
        <dbReference type="EMBL" id="KAF8883765.1"/>
    </source>
</evidence>
<dbReference type="OrthoDB" id="8954335at2759"/>
<reference evidence="1" key="1">
    <citation type="submission" date="2020-11" db="EMBL/GenBank/DDBJ databases">
        <authorList>
            <consortium name="DOE Joint Genome Institute"/>
            <person name="Ahrendt S."/>
            <person name="Riley R."/>
            <person name="Andreopoulos W."/>
            <person name="LaButti K."/>
            <person name="Pangilinan J."/>
            <person name="Ruiz-duenas F.J."/>
            <person name="Barrasa J.M."/>
            <person name="Sanchez-Garcia M."/>
            <person name="Camarero S."/>
            <person name="Miyauchi S."/>
            <person name="Serrano A."/>
            <person name="Linde D."/>
            <person name="Babiker R."/>
            <person name="Drula E."/>
            <person name="Ayuso-Fernandez I."/>
            <person name="Pacheco R."/>
            <person name="Padilla G."/>
            <person name="Ferreira P."/>
            <person name="Barriuso J."/>
            <person name="Kellner H."/>
            <person name="Castanera R."/>
            <person name="Alfaro M."/>
            <person name="Ramirez L."/>
            <person name="Pisabarro A.G."/>
            <person name="Kuo A."/>
            <person name="Tritt A."/>
            <person name="Lipzen A."/>
            <person name="He G."/>
            <person name="Yan M."/>
            <person name="Ng V."/>
            <person name="Cullen D."/>
            <person name="Martin F."/>
            <person name="Rosso M.-N."/>
            <person name="Henrissat B."/>
            <person name="Hibbett D."/>
            <person name="Martinez A.T."/>
            <person name="Grigoriev I.V."/>
        </authorList>
    </citation>
    <scope>NUCLEOTIDE SEQUENCE</scope>
    <source>
        <strain evidence="1">AH 44721</strain>
    </source>
</reference>